<dbReference type="RefSeq" id="WP_259313939.1">
    <property type="nucleotide sequence ID" value="NZ_CP087164.1"/>
</dbReference>
<dbReference type="NCBIfam" id="TIGR01554">
    <property type="entry name" value="major_cap_HK97"/>
    <property type="match status" value="1"/>
</dbReference>
<reference evidence="4" key="1">
    <citation type="journal article" date="2022" name="Int. J. Syst. Evol. Microbiol.">
        <title>Pseudomonas aegrilactucae sp. nov. and Pseudomonas morbosilactucae sp. nov., pathogens causing bacterial rot of lettuce in Japan.</title>
        <authorList>
            <person name="Sawada H."/>
            <person name="Fujikawa T."/>
            <person name="Satou M."/>
        </authorList>
    </citation>
    <scope>NUCLEOTIDE SEQUENCE</scope>
    <source>
        <strain evidence="4">0166_1</strain>
    </source>
</reference>
<evidence type="ECO:0000313" key="5">
    <source>
        <dbReference type="Proteomes" id="UP001162834"/>
    </source>
</evidence>
<evidence type="ECO:0000313" key="4">
    <source>
        <dbReference type="EMBL" id="UGS34253.1"/>
    </source>
</evidence>
<evidence type="ECO:0000259" key="3">
    <source>
        <dbReference type="Pfam" id="PF05065"/>
    </source>
</evidence>
<dbReference type="SUPFAM" id="SSF56563">
    <property type="entry name" value="Major capsid protein gp5"/>
    <property type="match status" value="1"/>
</dbReference>
<organism evidence="4 5">
    <name type="scientific">Capillimicrobium parvum</name>
    <dbReference type="NCBI Taxonomy" id="2884022"/>
    <lineage>
        <taxon>Bacteria</taxon>
        <taxon>Bacillati</taxon>
        <taxon>Actinomycetota</taxon>
        <taxon>Thermoleophilia</taxon>
        <taxon>Solirubrobacterales</taxon>
        <taxon>Capillimicrobiaceae</taxon>
        <taxon>Capillimicrobium</taxon>
    </lineage>
</organism>
<evidence type="ECO:0000256" key="2">
    <source>
        <dbReference type="SAM" id="MobiDB-lite"/>
    </source>
</evidence>
<dbReference type="Proteomes" id="UP001162834">
    <property type="component" value="Chromosome"/>
</dbReference>
<feature type="domain" description="Phage capsid-like C-terminal" evidence="3">
    <location>
        <begin position="181"/>
        <end position="456"/>
    </location>
</feature>
<dbReference type="KEGG" id="sbae:DSM104329_00629"/>
<comment type="subcellular location">
    <subcellularLocation>
        <location evidence="1">Virion</location>
    </subcellularLocation>
</comment>
<dbReference type="AlphaFoldDB" id="A0A9E6XUA6"/>
<dbReference type="InterPro" id="IPR024455">
    <property type="entry name" value="Phage_capsid"/>
</dbReference>
<dbReference type="EMBL" id="CP087164">
    <property type="protein sequence ID" value="UGS34253.1"/>
    <property type="molecule type" value="Genomic_DNA"/>
</dbReference>
<sequence>MAAVRIAARSFTSQLSGSETIHIRQGEIIDGEHEAVCRYADRFMSEQEHRRQVAKRAARNPANLEAGAEFPTRGGPAPARGNPTRSAALRTVERYSNSGHLIPEAADRLDAHLRSDPTDLDSEYLVATADEHYHRAFGRILCDPGSAHLRMSREEHAALERVNRIQYTRALSVFGGSGNQGGFAIPAALDPSVMLSSDGTLNPLRRAARLVTMVGNEWKGVTSSGVSASYDGEAAEVCDDTPTLVQPTLYAEKAQAFVPPSIEVSQDWSTLATEMALMLQDAKDRLESSMFLTGRGHASAEPEGVLVGLGNGQKVLSAGTAAYGVADCYSLMSDIPPRFQANSAVMISPAVADASYRMLGPGSAEPPVISADRQTYVGRPLALWSEMDDVLTSGKKVAIAGDFRQSVVIGDRIGATLEVIAHLFGASGRPTGQRGFYMYWRSGCSVVNPAGLRYLEVK</sequence>
<gene>
    <name evidence="4" type="ORF">DSM104329_00629</name>
</gene>
<evidence type="ECO:0000256" key="1">
    <source>
        <dbReference type="ARBA" id="ARBA00004328"/>
    </source>
</evidence>
<keyword evidence="5" id="KW-1185">Reference proteome</keyword>
<dbReference type="InterPro" id="IPR054612">
    <property type="entry name" value="Phage_capsid-like_C"/>
</dbReference>
<accession>A0A9E6XUA6</accession>
<name>A0A9E6XUA6_9ACTN</name>
<protein>
    <recommendedName>
        <fullName evidence="3">Phage capsid-like C-terminal domain-containing protein</fullName>
    </recommendedName>
</protein>
<dbReference type="Pfam" id="PF05065">
    <property type="entry name" value="Phage_capsid"/>
    <property type="match status" value="1"/>
</dbReference>
<proteinExistence type="predicted"/>
<feature type="region of interest" description="Disordered" evidence="2">
    <location>
        <begin position="55"/>
        <end position="84"/>
    </location>
</feature>